<reference evidence="2" key="1">
    <citation type="journal article" date="2020" name="Nature">
        <title>Giant virus diversity and host interactions through global metagenomics.</title>
        <authorList>
            <person name="Schulz F."/>
            <person name="Roux S."/>
            <person name="Paez-Espino D."/>
            <person name="Jungbluth S."/>
            <person name="Walsh D.A."/>
            <person name="Denef V.J."/>
            <person name="McMahon K.D."/>
            <person name="Konstantinidis K.T."/>
            <person name="Eloe-Fadrosh E.A."/>
            <person name="Kyrpides N.C."/>
            <person name="Woyke T."/>
        </authorList>
    </citation>
    <scope>NUCLEOTIDE SEQUENCE</scope>
    <source>
        <strain evidence="2">GVMAG-M-3300023184-24</strain>
    </source>
</reference>
<accession>A0A6C0I618</accession>
<protein>
    <recommendedName>
        <fullName evidence="3">DUF2177 family protein</fullName>
    </recommendedName>
</protein>
<dbReference type="EMBL" id="MN740108">
    <property type="protein sequence ID" value="QHT88030.1"/>
    <property type="molecule type" value="Genomic_DNA"/>
</dbReference>
<keyword evidence="1" id="KW-1133">Transmembrane helix</keyword>
<evidence type="ECO:0008006" key="3">
    <source>
        <dbReference type="Google" id="ProtNLM"/>
    </source>
</evidence>
<keyword evidence="1" id="KW-0812">Transmembrane</keyword>
<dbReference type="AlphaFoldDB" id="A0A6C0I618"/>
<organism evidence="2">
    <name type="scientific">viral metagenome</name>
    <dbReference type="NCBI Taxonomy" id="1070528"/>
    <lineage>
        <taxon>unclassified sequences</taxon>
        <taxon>metagenomes</taxon>
        <taxon>organismal metagenomes</taxon>
    </lineage>
</organism>
<keyword evidence="1" id="KW-0472">Membrane</keyword>
<evidence type="ECO:0000313" key="2">
    <source>
        <dbReference type="EMBL" id="QHT88030.1"/>
    </source>
</evidence>
<feature type="transmembrane region" description="Helical" evidence="1">
    <location>
        <begin position="12"/>
        <end position="29"/>
    </location>
</feature>
<feature type="transmembrane region" description="Helical" evidence="1">
    <location>
        <begin position="74"/>
        <end position="96"/>
    </location>
</feature>
<feature type="transmembrane region" description="Helical" evidence="1">
    <location>
        <begin position="49"/>
        <end position="67"/>
    </location>
</feature>
<dbReference type="Pfam" id="PF09945">
    <property type="entry name" value="DUF2177"/>
    <property type="match status" value="1"/>
</dbReference>
<name>A0A6C0I618_9ZZZZ</name>
<proteinExistence type="predicted"/>
<dbReference type="InterPro" id="IPR018687">
    <property type="entry name" value="DUF2177_membr"/>
</dbReference>
<feature type="transmembrane region" description="Helical" evidence="1">
    <location>
        <begin position="108"/>
        <end position="126"/>
    </location>
</feature>
<evidence type="ECO:0000256" key="1">
    <source>
        <dbReference type="SAM" id="Phobius"/>
    </source>
</evidence>
<sequence>MELTNKMIKTIFIISIILLVLDYVYISLLSKHFKYQIYIVQNKPLNMNIGPAIMCYILLIFGLYYFIIKDNKPLVDAFLLGILVYGVYELVTISLLSEWKWKTVIIDTIWGGILFTTTTYFTRLLIR</sequence>